<accession>A0A0L6W3C6</accession>
<dbReference type="RefSeq" id="WP_052217387.1">
    <property type="nucleotide sequence ID" value="NZ_LGTE01000007.1"/>
</dbReference>
<sequence length="178" mass="19037">MAGSVLRDFVQIIGITDPTEFPVIGPLNPHNQAAIQESLTIPAAKPDIEQINTLLVEAQVTDSRTILTPTGIKIVVEGLLKQKIIYTALVPEQSVHSAYYEKPFCTYIDVPLIIPAGGTVETLLASLGLSLTDLLAGPVNVIIEDVEVNLLDPRTVDKCVVLFVYTTLVAALGPVLAP</sequence>
<evidence type="ECO:0000313" key="3">
    <source>
        <dbReference type="Proteomes" id="UP000037175"/>
    </source>
</evidence>
<name>A0A0L6W3C6_9FIRM</name>
<dbReference type="PATRIC" id="fig|281456.6.peg.1414"/>
<evidence type="ECO:0000313" key="2">
    <source>
        <dbReference type="EMBL" id="KNZ69951.1"/>
    </source>
</evidence>
<proteinExistence type="predicted"/>
<dbReference type="InterPro" id="IPR024300">
    <property type="entry name" value="SipL_SPOCS_dom"/>
</dbReference>
<protein>
    <recommendedName>
        <fullName evidence="1">SipL SPOCS domain-containing protein</fullName>
    </recommendedName>
</protein>
<gene>
    <name evidence="2" type="ORF">Tfer_1331</name>
</gene>
<dbReference type="Pfam" id="PF12673">
    <property type="entry name" value="SipL"/>
    <property type="match status" value="1"/>
</dbReference>
<dbReference type="EMBL" id="LGTE01000007">
    <property type="protein sequence ID" value="KNZ69951.1"/>
    <property type="molecule type" value="Genomic_DNA"/>
</dbReference>
<evidence type="ECO:0000259" key="1">
    <source>
        <dbReference type="Pfam" id="PF12673"/>
    </source>
</evidence>
<dbReference type="AlphaFoldDB" id="A0A0L6W3C6"/>
<comment type="caution">
    <text evidence="2">The sequence shown here is derived from an EMBL/GenBank/DDBJ whole genome shotgun (WGS) entry which is preliminary data.</text>
</comment>
<dbReference type="Proteomes" id="UP000037175">
    <property type="component" value="Unassembled WGS sequence"/>
</dbReference>
<reference evidence="3" key="1">
    <citation type="submission" date="2015-07" db="EMBL/GenBank/DDBJ databases">
        <title>Complete Genome of Thermincola ferriacetica strain Z-0001T.</title>
        <authorList>
            <person name="Lusk B."/>
            <person name="Badalamenti J.P."/>
            <person name="Parameswaran P."/>
            <person name="Bond D.R."/>
            <person name="Torres C.I."/>
        </authorList>
    </citation>
    <scope>NUCLEOTIDE SEQUENCE [LARGE SCALE GENOMIC DNA]</scope>
    <source>
        <strain evidence="3">Z-0001</strain>
    </source>
</reference>
<organism evidence="2 3">
    <name type="scientific">Thermincola ferriacetica</name>
    <dbReference type="NCBI Taxonomy" id="281456"/>
    <lineage>
        <taxon>Bacteria</taxon>
        <taxon>Bacillati</taxon>
        <taxon>Bacillota</taxon>
        <taxon>Clostridia</taxon>
        <taxon>Eubacteriales</taxon>
        <taxon>Thermincolaceae</taxon>
        <taxon>Thermincola</taxon>
    </lineage>
</organism>
<keyword evidence="3" id="KW-1185">Reference proteome</keyword>
<feature type="domain" description="SipL SPOCS" evidence="1">
    <location>
        <begin position="47"/>
        <end position="111"/>
    </location>
</feature>